<evidence type="ECO:0000256" key="2">
    <source>
        <dbReference type="ARBA" id="ARBA00023002"/>
    </source>
</evidence>
<evidence type="ECO:0000313" key="4">
    <source>
        <dbReference type="Proteomes" id="UP000192923"/>
    </source>
</evidence>
<evidence type="ECO:0000313" key="3">
    <source>
        <dbReference type="EMBL" id="SMF95367.1"/>
    </source>
</evidence>
<dbReference type="PANTHER" id="PTHR44196">
    <property type="entry name" value="DEHYDROGENASE/REDUCTASE SDR FAMILY MEMBER 7B"/>
    <property type="match status" value="1"/>
</dbReference>
<gene>
    <name evidence="3" type="ORF">SAMN02949497_2730</name>
</gene>
<accession>A0A1Y6CYB4</accession>
<sequence>MTTILHNRVVLVTGATGALGSATAQACARAGATVVLLSRAIPRLEKLYDAIVAAGGPQPALYPLDLAGATEKDYADLADTLERELGALHGLVHCAAELGSLGPLADVTGERWQRLLHVNLTAPAIMTRELLPLLKASAGTAVFVGDSAVGAGKAYWGGYGVAKIGLEGYARILADETEGHGIKVHYFTPGPLHSPIRRSAYPAEHPEALAQPDTAAGRILALLAPNP</sequence>
<dbReference type="Gene3D" id="3.40.50.720">
    <property type="entry name" value="NAD(P)-binding Rossmann-like Domain"/>
    <property type="match status" value="1"/>
</dbReference>
<dbReference type="STRING" id="1760988.SAMN02949497_2730"/>
<name>A0A1Y6CYB4_9GAMM</name>
<dbReference type="InterPro" id="IPR020904">
    <property type="entry name" value="Sc_DH/Rdtase_CS"/>
</dbReference>
<dbReference type="OrthoDB" id="9790785at2"/>
<dbReference type="PRINTS" id="PR00081">
    <property type="entry name" value="GDHRDH"/>
</dbReference>
<dbReference type="AlphaFoldDB" id="A0A1Y6CYB4"/>
<dbReference type="PANTHER" id="PTHR44196:SF4">
    <property type="entry name" value="SHORT CHAIN DEHYDROGENASE"/>
    <property type="match status" value="1"/>
</dbReference>
<dbReference type="SUPFAM" id="SSF51735">
    <property type="entry name" value="NAD(P)-binding Rossmann-fold domains"/>
    <property type="match status" value="1"/>
</dbReference>
<dbReference type="Pfam" id="PF00106">
    <property type="entry name" value="adh_short"/>
    <property type="match status" value="1"/>
</dbReference>
<dbReference type="PROSITE" id="PS00061">
    <property type="entry name" value="ADH_SHORT"/>
    <property type="match status" value="1"/>
</dbReference>
<evidence type="ECO:0000256" key="1">
    <source>
        <dbReference type="ARBA" id="ARBA00006484"/>
    </source>
</evidence>
<proteinExistence type="inferred from homology"/>
<dbReference type="Proteomes" id="UP000192923">
    <property type="component" value="Unassembled WGS sequence"/>
</dbReference>
<dbReference type="InterPro" id="IPR036291">
    <property type="entry name" value="NAD(P)-bd_dom_sf"/>
</dbReference>
<dbReference type="GO" id="GO:0016020">
    <property type="term" value="C:membrane"/>
    <property type="evidence" value="ECO:0007669"/>
    <property type="project" value="TreeGrafter"/>
</dbReference>
<keyword evidence="4" id="KW-1185">Reference proteome</keyword>
<organism evidence="3 4">
    <name type="scientific">Methylomagnum ishizawai</name>
    <dbReference type="NCBI Taxonomy" id="1760988"/>
    <lineage>
        <taxon>Bacteria</taxon>
        <taxon>Pseudomonadati</taxon>
        <taxon>Pseudomonadota</taxon>
        <taxon>Gammaproteobacteria</taxon>
        <taxon>Methylococcales</taxon>
        <taxon>Methylococcaceae</taxon>
        <taxon>Methylomagnum</taxon>
    </lineage>
</organism>
<keyword evidence="2" id="KW-0560">Oxidoreductase</keyword>
<dbReference type="RefSeq" id="WP_085213534.1">
    <property type="nucleotide sequence ID" value="NZ_FXAM01000001.1"/>
</dbReference>
<protein>
    <submittedName>
        <fullName evidence="3">NAD(P)-dependent dehydrogenase, short-chain alcohol dehydrogenase family</fullName>
    </submittedName>
</protein>
<comment type="similarity">
    <text evidence="1">Belongs to the short-chain dehydrogenases/reductases (SDR) family.</text>
</comment>
<dbReference type="GO" id="GO:0016491">
    <property type="term" value="F:oxidoreductase activity"/>
    <property type="evidence" value="ECO:0007669"/>
    <property type="project" value="UniProtKB-KW"/>
</dbReference>
<reference evidence="3 4" key="1">
    <citation type="submission" date="2016-12" db="EMBL/GenBank/DDBJ databases">
        <authorList>
            <person name="Song W.-J."/>
            <person name="Kurnit D.M."/>
        </authorList>
    </citation>
    <scope>NUCLEOTIDE SEQUENCE [LARGE SCALE GENOMIC DNA]</scope>
    <source>
        <strain evidence="3 4">175</strain>
    </source>
</reference>
<dbReference type="EMBL" id="FXAM01000001">
    <property type="protein sequence ID" value="SMF95367.1"/>
    <property type="molecule type" value="Genomic_DNA"/>
</dbReference>
<dbReference type="InterPro" id="IPR002347">
    <property type="entry name" value="SDR_fam"/>
</dbReference>